<dbReference type="Gene3D" id="3.10.10.10">
    <property type="entry name" value="HIV Type 1 Reverse Transcriptase, subunit A, domain 1"/>
    <property type="match status" value="1"/>
</dbReference>
<dbReference type="InterPro" id="IPR036397">
    <property type="entry name" value="RNaseH_sf"/>
</dbReference>
<sequence length="762" mass="86231">DKRVFISVTDISSAYSQLLLTEDKAERGQSRKSRKRTKPKEDKAERGQSRKKVSFSYGPDQYTANRVLFGLRNAPSSFSLLMRNVLRDVKGCYCLIDDIILVHENFDDHFAALKSVFERFNAVGLTLAPQKTHLCVEKFTYLGYEIAISGLRPIKSKIDAIVNYPAPRNKREARRFAGLCVFYSRHLPRLMQTISPIHKICANNSEPFRWSNLHADAFEKAKEILSSAVTLAHVDSRLDLVLVTDASNEGIAGALHQRRSSGHLEPLGFYSRSLADAEKKLASRYKELLAIVGALEFFENIVFGRQVYVISDHQSLKHVLEQKRLKENLPVRVINYFMQAEKQLKKQAEQQKPVFIIDDVPYTADTVRKCQLNDENTVKLIDNGKLKEHGNGLFYSDKSGIRALIYLPDDLALSVLSYLHLKMHHPGSKCLASVFERHFTARNVQRLTNQVCTECAHCIMVKPKPALKSCERPAPNVAVQPWTYTYCDMIDFGSHDENGYRYCLGLFDGLTHFLIAAPLKDRSAQSVAHALSSLLLSQNITNGRVITDNEKSFQAVAPLLKKFNMTVGFISPYTPTGNRIERSWRDMKIKARILGLSQCSWSAELCYLLFVVNNTPSTSLDNLTPAECLTGRVLPLPLFSTSENEDIQCIDSSAWFSYIAGWSRNVGVALSSAKMSQFILSEVPISKTVILEPGTEVFYWRPQRLETSKKLSILWEGRAKVVEKLQAGSYKIMTEDNRSLIRNIRHLRPIPKTMHPKNCSLS</sequence>
<organism evidence="7">
    <name type="scientific">Oikopleura dioica</name>
    <name type="common">Tunicate</name>
    <dbReference type="NCBI Taxonomy" id="34765"/>
    <lineage>
        <taxon>Eukaryota</taxon>
        <taxon>Metazoa</taxon>
        <taxon>Chordata</taxon>
        <taxon>Tunicata</taxon>
        <taxon>Appendicularia</taxon>
        <taxon>Copelata</taxon>
        <taxon>Oikopleuridae</taxon>
        <taxon>Oikopleura</taxon>
    </lineage>
</organism>
<dbReference type="Gene3D" id="3.30.420.10">
    <property type="entry name" value="Ribonuclease H-like superfamily/Ribonuclease H"/>
    <property type="match status" value="1"/>
</dbReference>
<dbReference type="PANTHER" id="PTHR37984:SF5">
    <property type="entry name" value="PROTEIN NYNRIN-LIKE"/>
    <property type="match status" value="1"/>
</dbReference>
<evidence type="ECO:0000256" key="4">
    <source>
        <dbReference type="SAM" id="MobiDB-lite"/>
    </source>
</evidence>
<dbReference type="GO" id="GO:0015074">
    <property type="term" value="P:DNA integration"/>
    <property type="evidence" value="ECO:0007669"/>
    <property type="project" value="InterPro"/>
</dbReference>
<keyword evidence="3" id="KW-0511">Multifunctional enzyme</keyword>
<dbReference type="AlphaFoldDB" id="E4Z2H2"/>
<dbReference type="FunFam" id="3.30.70.270:FF:000020">
    <property type="entry name" value="Transposon Tf2-6 polyprotein-like Protein"/>
    <property type="match status" value="1"/>
</dbReference>
<dbReference type="PANTHER" id="PTHR37984">
    <property type="entry name" value="PROTEIN CBG26694"/>
    <property type="match status" value="1"/>
</dbReference>
<feature type="region of interest" description="Disordered" evidence="4">
    <location>
        <begin position="22"/>
        <end position="56"/>
    </location>
</feature>
<dbReference type="Gene3D" id="1.10.340.70">
    <property type="match status" value="1"/>
</dbReference>
<evidence type="ECO:0000256" key="1">
    <source>
        <dbReference type="ARBA" id="ARBA00010879"/>
    </source>
</evidence>
<dbReference type="InterPro" id="IPR001584">
    <property type="entry name" value="Integrase_cat-core"/>
</dbReference>
<accession>E4Z2H2</accession>
<dbReference type="GO" id="GO:0004523">
    <property type="term" value="F:RNA-DNA hybrid ribonuclease activity"/>
    <property type="evidence" value="ECO:0007669"/>
    <property type="project" value="UniProtKB-EC"/>
</dbReference>
<reference evidence="7" key="1">
    <citation type="journal article" date="2010" name="Science">
        <title>Plasticity of animal genome architecture unmasked by rapid evolution of a pelagic tunicate.</title>
        <authorList>
            <person name="Denoeud F."/>
            <person name="Henriet S."/>
            <person name="Mungpakdee S."/>
            <person name="Aury J.M."/>
            <person name="Da Silva C."/>
            <person name="Brinkmann H."/>
            <person name="Mikhaleva J."/>
            <person name="Olsen L.C."/>
            <person name="Jubin C."/>
            <person name="Canestro C."/>
            <person name="Bouquet J.M."/>
            <person name="Danks G."/>
            <person name="Poulain J."/>
            <person name="Campsteijn C."/>
            <person name="Adamski M."/>
            <person name="Cross I."/>
            <person name="Yadetie F."/>
            <person name="Muffato M."/>
            <person name="Louis A."/>
            <person name="Butcher S."/>
            <person name="Tsagkogeorga G."/>
            <person name="Konrad A."/>
            <person name="Singh S."/>
            <person name="Jensen M.F."/>
            <person name="Cong E.H."/>
            <person name="Eikeseth-Otteraa H."/>
            <person name="Noel B."/>
            <person name="Anthouard V."/>
            <person name="Porcel B.M."/>
            <person name="Kachouri-Lafond R."/>
            <person name="Nishino A."/>
            <person name="Ugolini M."/>
            <person name="Chourrout P."/>
            <person name="Nishida H."/>
            <person name="Aasland R."/>
            <person name="Huzurbazar S."/>
            <person name="Westhof E."/>
            <person name="Delsuc F."/>
            <person name="Lehrach H."/>
            <person name="Reinhardt R."/>
            <person name="Weissenbach J."/>
            <person name="Roy S.W."/>
            <person name="Artiguenave F."/>
            <person name="Postlethwait J.H."/>
            <person name="Manak J.R."/>
            <person name="Thompson E.M."/>
            <person name="Jaillon O."/>
            <person name="Du Pasquier L."/>
            <person name="Boudinot P."/>
            <person name="Liberles D.A."/>
            <person name="Volff J.N."/>
            <person name="Philippe H."/>
            <person name="Lenhard B."/>
            <person name="Roest Crollius H."/>
            <person name="Wincker P."/>
            <person name="Chourrout D."/>
        </authorList>
    </citation>
    <scope>NUCLEOTIDE SEQUENCE [LARGE SCALE GENOMIC DNA]</scope>
</reference>
<dbReference type="EC" id="3.1.26.4" evidence="2"/>
<dbReference type="SUPFAM" id="SSF53098">
    <property type="entry name" value="Ribonuclease H-like"/>
    <property type="match status" value="1"/>
</dbReference>
<evidence type="ECO:0000313" key="7">
    <source>
        <dbReference type="EMBL" id="CBY41900.1"/>
    </source>
</evidence>
<dbReference type="Pfam" id="PF00078">
    <property type="entry name" value="RVT_1"/>
    <property type="match status" value="1"/>
</dbReference>
<dbReference type="PROSITE" id="PS50994">
    <property type="entry name" value="INTEGRASE"/>
    <property type="match status" value="1"/>
</dbReference>
<feature type="compositionally biased region" description="Basic and acidic residues" evidence="4">
    <location>
        <begin position="39"/>
        <end position="48"/>
    </location>
</feature>
<dbReference type="InterPro" id="IPR050951">
    <property type="entry name" value="Retrovirus_Pol_polyprotein"/>
</dbReference>
<dbReference type="InterPro" id="IPR000477">
    <property type="entry name" value="RT_dom"/>
</dbReference>
<dbReference type="Pfam" id="PF17919">
    <property type="entry name" value="RT_RNaseH_2"/>
    <property type="match status" value="1"/>
</dbReference>
<dbReference type="InterPro" id="IPR041577">
    <property type="entry name" value="RT_RNaseH_2"/>
</dbReference>
<dbReference type="Gene3D" id="3.30.70.270">
    <property type="match status" value="2"/>
</dbReference>
<name>E4Z2H2_OIKDI</name>
<evidence type="ECO:0000259" key="5">
    <source>
        <dbReference type="PROSITE" id="PS50878"/>
    </source>
</evidence>
<evidence type="ECO:0000256" key="2">
    <source>
        <dbReference type="ARBA" id="ARBA00012180"/>
    </source>
</evidence>
<dbReference type="CDD" id="cd09274">
    <property type="entry name" value="RNase_HI_RT_Ty3"/>
    <property type="match status" value="1"/>
</dbReference>
<dbReference type="GO" id="GO:0003676">
    <property type="term" value="F:nucleic acid binding"/>
    <property type="evidence" value="ECO:0007669"/>
    <property type="project" value="InterPro"/>
</dbReference>
<evidence type="ECO:0000256" key="3">
    <source>
        <dbReference type="ARBA" id="ARBA00023268"/>
    </source>
</evidence>
<dbReference type="EMBL" id="FN656717">
    <property type="protein sequence ID" value="CBY41900.1"/>
    <property type="molecule type" value="Genomic_DNA"/>
</dbReference>
<protein>
    <recommendedName>
        <fullName evidence="2">ribonuclease H</fullName>
        <ecNumber evidence="2">3.1.26.4</ecNumber>
    </recommendedName>
</protein>
<gene>
    <name evidence="7" type="ORF">GSOID_T00023996001</name>
</gene>
<dbReference type="InterPro" id="IPR043128">
    <property type="entry name" value="Rev_trsase/Diguanyl_cyclase"/>
</dbReference>
<feature type="non-terminal residue" evidence="7">
    <location>
        <position position="1"/>
    </location>
</feature>
<dbReference type="InterPro" id="IPR043502">
    <property type="entry name" value="DNA/RNA_pol_sf"/>
</dbReference>
<proteinExistence type="inferred from homology"/>
<dbReference type="InterPro" id="IPR012337">
    <property type="entry name" value="RNaseH-like_sf"/>
</dbReference>
<evidence type="ECO:0000259" key="6">
    <source>
        <dbReference type="PROSITE" id="PS50994"/>
    </source>
</evidence>
<dbReference type="Proteomes" id="UP000011014">
    <property type="component" value="Unassembled WGS sequence"/>
</dbReference>
<feature type="domain" description="Integrase catalytic" evidence="6">
    <location>
        <begin position="477"/>
        <end position="633"/>
    </location>
</feature>
<dbReference type="SUPFAM" id="SSF56672">
    <property type="entry name" value="DNA/RNA polymerases"/>
    <property type="match status" value="1"/>
</dbReference>
<comment type="similarity">
    <text evidence="1">Belongs to the beta type-B retroviral polymerase family. HERV class-II K(HML-2) pol subfamily.</text>
</comment>
<feature type="domain" description="Reverse transcriptase" evidence="5">
    <location>
        <begin position="1"/>
        <end position="146"/>
    </location>
</feature>
<dbReference type="PROSITE" id="PS50878">
    <property type="entry name" value="RT_POL"/>
    <property type="match status" value="1"/>
</dbReference>